<dbReference type="InterPro" id="IPR041451">
    <property type="entry name" value="RecD2_SH13"/>
</dbReference>
<dbReference type="InterPro" id="IPR029493">
    <property type="entry name" value="RecD2-like_HHH"/>
</dbReference>
<dbReference type="GO" id="GO:0009338">
    <property type="term" value="C:exodeoxyribonuclease V complex"/>
    <property type="evidence" value="ECO:0007669"/>
    <property type="project" value="TreeGrafter"/>
</dbReference>
<dbReference type="CDD" id="cd17933">
    <property type="entry name" value="DEXSc_RecD-like"/>
    <property type="match status" value="1"/>
</dbReference>
<name>A0AAE3DXJ3_9FIRM</name>
<dbReference type="InterPro" id="IPR050534">
    <property type="entry name" value="Coronavir_polyprotein_1ab"/>
</dbReference>
<keyword evidence="3" id="KW-0413">Isomerase</keyword>
<dbReference type="InterPro" id="IPR027417">
    <property type="entry name" value="P-loop_NTPase"/>
</dbReference>
<comment type="similarity">
    <text evidence="3">Belongs to the RecD family. RecD2 subfamily.</text>
</comment>
<feature type="binding site" evidence="3">
    <location>
        <begin position="350"/>
        <end position="354"/>
    </location>
    <ligand>
        <name>ATP</name>
        <dbReference type="ChEBI" id="CHEBI:30616"/>
    </ligand>
</feature>
<dbReference type="SUPFAM" id="SSF52540">
    <property type="entry name" value="P-loop containing nucleoside triphosphate hydrolases"/>
    <property type="match status" value="1"/>
</dbReference>
<organism evidence="5 6">
    <name type="scientific">Hominilimicola fabiformis</name>
    <dbReference type="NCBI Taxonomy" id="2885356"/>
    <lineage>
        <taxon>Bacteria</taxon>
        <taxon>Bacillati</taxon>
        <taxon>Bacillota</taxon>
        <taxon>Clostridia</taxon>
        <taxon>Eubacteriales</taxon>
        <taxon>Oscillospiraceae</taxon>
        <taxon>Hominilimicola</taxon>
    </lineage>
</organism>
<dbReference type="EC" id="5.6.2.3" evidence="3"/>
<protein>
    <recommendedName>
        <fullName evidence="3">ATP-dependent RecD2 DNA helicase</fullName>
        <ecNumber evidence="3">5.6.2.3</ecNumber>
    </recommendedName>
    <alternativeName>
        <fullName evidence="3">DNA 5'-3' helicase subunit RecD2</fullName>
    </alternativeName>
</protein>
<dbReference type="SUPFAM" id="SSF47781">
    <property type="entry name" value="RuvA domain 2-like"/>
    <property type="match status" value="1"/>
</dbReference>
<keyword evidence="3" id="KW-0378">Hydrolase</keyword>
<evidence type="ECO:0000256" key="3">
    <source>
        <dbReference type="HAMAP-Rule" id="MF_01488"/>
    </source>
</evidence>
<keyword evidence="6" id="KW-1185">Reference proteome</keyword>
<evidence type="ECO:0000256" key="2">
    <source>
        <dbReference type="ARBA" id="ARBA00022840"/>
    </source>
</evidence>
<dbReference type="Pfam" id="PF13245">
    <property type="entry name" value="AAA_19"/>
    <property type="match status" value="1"/>
</dbReference>
<dbReference type="Gene3D" id="1.10.150.20">
    <property type="entry name" value="5' to 3' exonuclease, C-terminal subdomain"/>
    <property type="match status" value="1"/>
</dbReference>
<dbReference type="InterPro" id="IPR055446">
    <property type="entry name" value="RecD2_N_OB"/>
</dbReference>
<dbReference type="Pfam" id="PF14490">
    <property type="entry name" value="HHH_RecD2"/>
    <property type="match status" value="1"/>
</dbReference>
<gene>
    <name evidence="3" type="primary">recD2</name>
    <name evidence="5" type="ORF">LKE05_03455</name>
</gene>
<feature type="domain" description="AAA+ ATPase" evidence="4">
    <location>
        <begin position="339"/>
        <end position="486"/>
    </location>
</feature>
<proteinExistence type="inferred from homology"/>
<dbReference type="InterPro" id="IPR006345">
    <property type="entry name" value="RecD2"/>
</dbReference>
<dbReference type="PANTHER" id="PTHR43788:SF6">
    <property type="entry name" value="DNA HELICASE B"/>
    <property type="match status" value="1"/>
</dbReference>
<dbReference type="GO" id="GO:0043139">
    <property type="term" value="F:5'-3' DNA helicase activity"/>
    <property type="evidence" value="ECO:0007669"/>
    <property type="project" value="UniProtKB-UniRule"/>
</dbReference>
<comment type="catalytic activity">
    <reaction evidence="3">
        <text>ATP + H2O = ADP + phosphate + H(+)</text>
        <dbReference type="Rhea" id="RHEA:13065"/>
        <dbReference type="ChEBI" id="CHEBI:15377"/>
        <dbReference type="ChEBI" id="CHEBI:15378"/>
        <dbReference type="ChEBI" id="CHEBI:30616"/>
        <dbReference type="ChEBI" id="CHEBI:43474"/>
        <dbReference type="ChEBI" id="CHEBI:456216"/>
        <dbReference type="EC" id="5.6.2.3"/>
    </reaction>
</comment>
<dbReference type="Gene3D" id="1.10.10.2220">
    <property type="match status" value="1"/>
</dbReference>
<comment type="function">
    <text evidence="3">DNA-dependent ATPase and ATP-dependent 5'-3' DNA helicase. Has no activity on blunt DNA or DNA with 3'-overhangs, requires at least 10 bases of 5'-ssDNA for helicase activity.</text>
</comment>
<dbReference type="EMBL" id="JAJEQM010000003">
    <property type="protein sequence ID" value="MCC2209854.1"/>
    <property type="molecule type" value="Genomic_DNA"/>
</dbReference>
<keyword evidence="2 3" id="KW-0067">ATP-binding</keyword>
<dbReference type="GO" id="GO:0017116">
    <property type="term" value="F:single-stranded DNA helicase activity"/>
    <property type="evidence" value="ECO:0007669"/>
    <property type="project" value="TreeGrafter"/>
</dbReference>
<dbReference type="AlphaFoldDB" id="A0AAE3DXJ3"/>
<dbReference type="Proteomes" id="UP001198242">
    <property type="component" value="Unassembled WGS sequence"/>
</dbReference>
<dbReference type="GO" id="GO:0003677">
    <property type="term" value="F:DNA binding"/>
    <property type="evidence" value="ECO:0007669"/>
    <property type="project" value="UniProtKB-UniRule"/>
</dbReference>
<dbReference type="InterPro" id="IPR010994">
    <property type="entry name" value="RuvA_2-like"/>
</dbReference>
<dbReference type="InterPro" id="IPR003593">
    <property type="entry name" value="AAA+_ATPase"/>
</dbReference>
<dbReference type="NCBIfam" id="TIGR01448">
    <property type="entry name" value="recD_rel"/>
    <property type="match status" value="1"/>
</dbReference>
<dbReference type="GO" id="GO:0016787">
    <property type="term" value="F:hydrolase activity"/>
    <property type="evidence" value="ECO:0007669"/>
    <property type="project" value="UniProtKB-KW"/>
</dbReference>
<dbReference type="SMART" id="SM00382">
    <property type="entry name" value="AAA"/>
    <property type="match status" value="1"/>
</dbReference>
<dbReference type="GO" id="GO:0006310">
    <property type="term" value="P:DNA recombination"/>
    <property type="evidence" value="ECO:0007669"/>
    <property type="project" value="InterPro"/>
</dbReference>
<evidence type="ECO:0000259" key="4">
    <source>
        <dbReference type="SMART" id="SM00382"/>
    </source>
</evidence>
<sequence length="748" mass="83306">MSEIITVTGTVEEIIYSNPDNGYSVVGIDSVEEGQFTATGYMPFITEGESVALSGNWTTHPDYGEQFKAEYYETVMPSDEESIIKYLSSGIISGIREATAKKLIDHFGLDVLQIMLTQPSKLAEIKGISKEKAKKIGEQFAEIQSMQNIVMFLQQYGISATTAVKVHNSLGANSVELIKKNPYILSDMVDGISFKTSDTIAFNMGLPKNSIMRIRSGIIHILRSAAYTSGHVYMPKDVLIEHTVYTLKVTDDEVIAAVSELLSSKELFQDKVDGIDAYYLYSYYESEYYIARRLIAMSQNTQKFTMTEEKAEKAIDALEAKTNLYLAAEQRNAVVTALSAGCMILTGGPGTGKTTTINTIIKLLEDLKLSIALAAPTGRAAKRMSQVTGYEAKTIHRLLCTQRSSEGYSIFTHNEENPLPYDVIILDEVSMIDVNLMSSFLKAVKTGARIILSGDADQLPSVGPGNIIHDIIESKTIPVIQLNKIFRQAEESLIIVNAHKINHGELPDLSVKSSDFFFLRRKTPQDSAFTVMDLFKNRLPKSYNVNPISSIQVLSPTKKGLAGTIALNKLLQSHINPYDERRPQHVFGNITFRVGDKVMQTKNNYDMVYSRENGEDGMGIFNGDMGIIESISVRDKCMNIVFDEDKLVEYPFTNLDELDLAYAITVHKSQGSEFPIVIMPVCSFSPMLMSRNLFYTAVTRARDMVVLVGSEKTIQNMTMNNQFHQRFTGLTEKLVAVKKFVAEKEENS</sequence>
<dbReference type="Pfam" id="PF13538">
    <property type="entry name" value="UvrD_C_2"/>
    <property type="match status" value="1"/>
</dbReference>
<dbReference type="InterPro" id="IPR027785">
    <property type="entry name" value="UvrD-like_helicase_C"/>
</dbReference>
<keyword evidence="3 5" id="KW-0347">Helicase</keyword>
<dbReference type="Pfam" id="PF23139">
    <property type="entry name" value="OB_YrrC"/>
    <property type="match status" value="1"/>
</dbReference>
<reference evidence="5 6" key="1">
    <citation type="submission" date="2021-10" db="EMBL/GenBank/DDBJ databases">
        <title>Anaerobic single-cell dispensing facilitates the cultivation of human gut bacteria.</title>
        <authorList>
            <person name="Afrizal A."/>
        </authorList>
    </citation>
    <scope>NUCLEOTIDE SEQUENCE [LARGE SCALE GENOMIC DNA]</scope>
    <source>
        <strain evidence="5 6">CLA-AA-H232</strain>
    </source>
</reference>
<comment type="caution">
    <text evidence="5">The sequence shown here is derived from an EMBL/GenBank/DDBJ whole genome shotgun (WGS) entry which is preliminary data.</text>
</comment>
<dbReference type="Pfam" id="PF18335">
    <property type="entry name" value="SH3_13"/>
    <property type="match status" value="1"/>
</dbReference>
<evidence type="ECO:0000313" key="6">
    <source>
        <dbReference type="Proteomes" id="UP001198242"/>
    </source>
</evidence>
<dbReference type="Gene3D" id="2.30.30.940">
    <property type="match status" value="1"/>
</dbReference>
<evidence type="ECO:0000313" key="5">
    <source>
        <dbReference type="EMBL" id="MCC2209854.1"/>
    </source>
</evidence>
<accession>A0AAE3DXJ3</accession>
<dbReference type="CDD" id="cd18809">
    <property type="entry name" value="SF1_C_RecD"/>
    <property type="match status" value="1"/>
</dbReference>
<dbReference type="RefSeq" id="WP_308455938.1">
    <property type="nucleotide sequence ID" value="NZ_JAJEQM010000003.1"/>
</dbReference>
<keyword evidence="3" id="KW-0238">DNA-binding</keyword>
<evidence type="ECO:0000256" key="1">
    <source>
        <dbReference type="ARBA" id="ARBA00022741"/>
    </source>
</evidence>
<dbReference type="Gene3D" id="3.40.50.300">
    <property type="entry name" value="P-loop containing nucleotide triphosphate hydrolases"/>
    <property type="match status" value="2"/>
</dbReference>
<dbReference type="HAMAP" id="MF_01488">
    <property type="entry name" value="RecD2"/>
    <property type="match status" value="1"/>
</dbReference>
<dbReference type="GO" id="GO:0005524">
    <property type="term" value="F:ATP binding"/>
    <property type="evidence" value="ECO:0007669"/>
    <property type="project" value="UniProtKB-UniRule"/>
</dbReference>
<dbReference type="PANTHER" id="PTHR43788">
    <property type="entry name" value="DNA2/NAM7 HELICASE FAMILY MEMBER"/>
    <property type="match status" value="1"/>
</dbReference>
<keyword evidence="1 3" id="KW-0547">Nucleotide-binding</keyword>